<dbReference type="EMBL" id="CAUYUJ010001621">
    <property type="protein sequence ID" value="CAK0796776.1"/>
    <property type="molecule type" value="Genomic_DNA"/>
</dbReference>
<feature type="non-terminal residue" evidence="1">
    <location>
        <position position="1"/>
    </location>
</feature>
<comment type="caution">
    <text evidence="1">The sequence shown here is derived from an EMBL/GenBank/DDBJ whole genome shotgun (WGS) entry which is preliminary data.</text>
</comment>
<reference evidence="1" key="1">
    <citation type="submission" date="2023-10" db="EMBL/GenBank/DDBJ databases">
        <authorList>
            <person name="Chen Y."/>
            <person name="Shah S."/>
            <person name="Dougan E. K."/>
            <person name="Thang M."/>
            <person name="Chan C."/>
        </authorList>
    </citation>
    <scope>NUCLEOTIDE SEQUENCE [LARGE SCALE GENOMIC DNA]</scope>
</reference>
<proteinExistence type="predicted"/>
<name>A0ABN9PU96_9DINO</name>
<sequence>RCWGAPGGVVNFAGVHGSVSLARPTMSVELVKPSWTNGPMSTTRPSMSWAPQ</sequence>
<feature type="non-terminal residue" evidence="1">
    <location>
        <position position="52"/>
    </location>
</feature>
<gene>
    <name evidence="1" type="ORF">PCOR1329_LOCUS6060</name>
</gene>
<dbReference type="Proteomes" id="UP001189429">
    <property type="component" value="Unassembled WGS sequence"/>
</dbReference>
<evidence type="ECO:0008006" key="3">
    <source>
        <dbReference type="Google" id="ProtNLM"/>
    </source>
</evidence>
<evidence type="ECO:0000313" key="1">
    <source>
        <dbReference type="EMBL" id="CAK0796776.1"/>
    </source>
</evidence>
<evidence type="ECO:0000313" key="2">
    <source>
        <dbReference type="Proteomes" id="UP001189429"/>
    </source>
</evidence>
<keyword evidence="2" id="KW-1185">Reference proteome</keyword>
<organism evidence="1 2">
    <name type="scientific">Prorocentrum cordatum</name>
    <dbReference type="NCBI Taxonomy" id="2364126"/>
    <lineage>
        <taxon>Eukaryota</taxon>
        <taxon>Sar</taxon>
        <taxon>Alveolata</taxon>
        <taxon>Dinophyceae</taxon>
        <taxon>Prorocentrales</taxon>
        <taxon>Prorocentraceae</taxon>
        <taxon>Prorocentrum</taxon>
    </lineage>
</organism>
<accession>A0ABN9PU96</accession>
<protein>
    <recommendedName>
        <fullName evidence="3">Subtilisin</fullName>
    </recommendedName>
</protein>